<dbReference type="EMBL" id="GBRH01198947">
    <property type="protein sequence ID" value="JAD98948.1"/>
    <property type="molecule type" value="Transcribed_RNA"/>
</dbReference>
<reference evidence="1" key="1">
    <citation type="submission" date="2014-09" db="EMBL/GenBank/DDBJ databases">
        <authorList>
            <person name="Magalhaes I.L.F."/>
            <person name="Oliveira U."/>
            <person name="Santos F.R."/>
            <person name="Vidigal T.H.D.A."/>
            <person name="Brescovit A.D."/>
            <person name="Santos A.J."/>
        </authorList>
    </citation>
    <scope>NUCLEOTIDE SEQUENCE</scope>
    <source>
        <tissue evidence="1">Shoot tissue taken approximately 20 cm above the soil surface</tissue>
    </source>
</reference>
<organism evidence="1">
    <name type="scientific">Arundo donax</name>
    <name type="common">Giant reed</name>
    <name type="synonym">Donax arundinaceus</name>
    <dbReference type="NCBI Taxonomy" id="35708"/>
    <lineage>
        <taxon>Eukaryota</taxon>
        <taxon>Viridiplantae</taxon>
        <taxon>Streptophyta</taxon>
        <taxon>Embryophyta</taxon>
        <taxon>Tracheophyta</taxon>
        <taxon>Spermatophyta</taxon>
        <taxon>Magnoliopsida</taxon>
        <taxon>Liliopsida</taxon>
        <taxon>Poales</taxon>
        <taxon>Poaceae</taxon>
        <taxon>PACMAD clade</taxon>
        <taxon>Arundinoideae</taxon>
        <taxon>Arundineae</taxon>
        <taxon>Arundo</taxon>
    </lineage>
</organism>
<accession>A0A0A9EIU9</accession>
<name>A0A0A9EIU9_ARUDO</name>
<reference evidence="1" key="2">
    <citation type="journal article" date="2015" name="Data Brief">
        <title>Shoot transcriptome of the giant reed, Arundo donax.</title>
        <authorList>
            <person name="Barrero R.A."/>
            <person name="Guerrero F.D."/>
            <person name="Moolhuijzen P."/>
            <person name="Goolsby J.A."/>
            <person name="Tidwell J."/>
            <person name="Bellgard S.E."/>
            <person name="Bellgard M.I."/>
        </authorList>
    </citation>
    <scope>NUCLEOTIDE SEQUENCE</scope>
    <source>
        <tissue evidence="1">Shoot tissue taken approximately 20 cm above the soil surface</tissue>
    </source>
</reference>
<sequence length="37" mass="4316">MLAWNQKPAITLVVLISSPTLHYYTISQEYKATHIHF</sequence>
<protein>
    <submittedName>
        <fullName evidence="1">Uncharacterized protein</fullName>
    </submittedName>
</protein>
<proteinExistence type="predicted"/>
<evidence type="ECO:0000313" key="1">
    <source>
        <dbReference type="EMBL" id="JAD98948.1"/>
    </source>
</evidence>
<dbReference type="AlphaFoldDB" id="A0A0A9EIU9"/>